<comment type="caution">
    <text evidence="1">The sequence shown here is derived from an EMBL/GenBank/DDBJ whole genome shotgun (WGS) entry which is preliminary data.</text>
</comment>
<protein>
    <submittedName>
        <fullName evidence="1">Uncharacterized protein</fullName>
    </submittedName>
</protein>
<keyword evidence="2" id="KW-1185">Reference proteome</keyword>
<dbReference type="RefSeq" id="WP_162349706.1">
    <property type="nucleotide sequence ID" value="NZ_QOVG01000006.1"/>
</dbReference>
<sequence>MPAIFTAFAPALKCVQEPPPGSQVFNDYRPINQASELLLWCRGKAESTYGARDMTPCQWTVSYHDYANIFYAAGN</sequence>
<gene>
    <name evidence="1" type="ORF">DT603_09750</name>
</gene>
<reference evidence="1 2" key="1">
    <citation type="submission" date="2018-07" db="EMBL/GenBank/DDBJ databases">
        <title>Whole genome Sequencing of Pseudoxanthomonas gei KCTC 32298 (T).</title>
        <authorList>
            <person name="Kumar S."/>
            <person name="Bansal K."/>
            <person name="Kaur A."/>
            <person name="Patil P."/>
            <person name="Sharma S."/>
            <person name="Patil P.B."/>
        </authorList>
    </citation>
    <scope>NUCLEOTIDE SEQUENCE [LARGE SCALE GENOMIC DNA]</scope>
    <source>
        <strain evidence="1 2">KCTC 32298</strain>
    </source>
</reference>
<accession>A0ABX0AE24</accession>
<dbReference type="EMBL" id="QOVG01000006">
    <property type="protein sequence ID" value="NDK39123.1"/>
    <property type="molecule type" value="Genomic_DNA"/>
</dbReference>
<name>A0ABX0AE24_9GAMM</name>
<dbReference type="Proteomes" id="UP001429354">
    <property type="component" value="Unassembled WGS sequence"/>
</dbReference>
<evidence type="ECO:0000313" key="2">
    <source>
        <dbReference type="Proteomes" id="UP001429354"/>
    </source>
</evidence>
<evidence type="ECO:0000313" key="1">
    <source>
        <dbReference type="EMBL" id="NDK39123.1"/>
    </source>
</evidence>
<organism evidence="1 2">
    <name type="scientific">Pseudoxanthomonas gei</name>
    <dbReference type="NCBI Taxonomy" id="1383030"/>
    <lineage>
        <taxon>Bacteria</taxon>
        <taxon>Pseudomonadati</taxon>
        <taxon>Pseudomonadota</taxon>
        <taxon>Gammaproteobacteria</taxon>
        <taxon>Lysobacterales</taxon>
        <taxon>Lysobacteraceae</taxon>
        <taxon>Pseudoxanthomonas</taxon>
    </lineage>
</organism>
<proteinExistence type="predicted"/>